<dbReference type="AlphaFoldDB" id="A0A0F9IQS1"/>
<comment type="caution">
    <text evidence="1">The sequence shown here is derived from an EMBL/GenBank/DDBJ whole genome shotgun (WGS) entry which is preliminary data.</text>
</comment>
<accession>A0A0F9IQS1</accession>
<name>A0A0F9IQS1_9ZZZZ</name>
<proteinExistence type="predicted"/>
<reference evidence="1" key="1">
    <citation type="journal article" date="2015" name="Nature">
        <title>Complex archaea that bridge the gap between prokaryotes and eukaryotes.</title>
        <authorList>
            <person name="Spang A."/>
            <person name="Saw J.H."/>
            <person name="Jorgensen S.L."/>
            <person name="Zaremba-Niedzwiedzka K."/>
            <person name="Martijn J."/>
            <person name="Lind A.E."/>
            <person name="van Eijk R."/>
            <person name="Schleper C."/>
            <person name="Guy L."/>
            <person name="Ettema T.J."/>
        </authorList>
    </citation>
    <scope>NUCLEOTIDE SEQUENCE</scope>
</reference>
<dbReference type="EMBL" id="LAZR01018525">
    <property type="protein sequence ID" value="KKL96080.1"/>
    <property type="molecule type" value="Genomic_DNA"/>
</dbReference>
<evidence type="ECO:0000313" key="1">
    <source>
        <dbReference type="EMBL" id="KKL96080.1"/>
    </source>
</evidence>
<protein>
    <submittedName>
        <fullName evidence="1">Uncharacterized protein</fullName>
    </submittedName>
</protein>
<organism evidence="1">
    <name type="scientific">marine sediment metagenome</name>
    <dbReference type="NCBI Taxonomy" id="412755"/>
    <lineage>
        <taxon>unclassified sequences</taxon>
        <taxon>metagenomes</taxon>
        <taxon>ecological metagenomes</taxon>
    </lineage>
</organism>
<sequence length="59" mass="6950">MKRYHAEFEIPAGCQRKIRTDSPQRALEALHRNHAEIWDTIGRRYLTEDELRTAIARSA</sequence>
<gene>
    <name evidence="1" type="ORF">LCGC14_1848120</name>
</gene>